<dbReference type="InterPro" id="IPR001123">
    <property type="entry name" value="LeuE-type"/>
</dbReference>
<dbReference type="AlphaFoldDB" id="A0AAW4XRX7"/>
<evidence type="ECO:0000313" key="7">
    <source>
        <dbReference type="EMBL" id="MCD2163768.1"/>
    </source>
</evidence>
<dbReference type="PANTHER" id="PTHR30086:SF20">
    <property type="entry name" value="ARGININE EXPORTER PROTEIN ARGO-RELATED"/>
    <property type="match status" value="1"/>
</dbReference>
<comment type="caution">
    <text evidence="7">The sequence shown here is derived from an EMBL/GenBank/DDBJ whole genome shotgun (WGS) entry which is preliminary data.</text>
</comment>
<dbReference type="PANTHER" id="PTHR30086">
    <property type="entry name" value="ARGININE EXPORTER PROTEIN ARGO"/>
    <property type="match status" value="1"/>
</dbReference>
<feature type="transmembrane region" description="Helical" evidence="6">
    <location>
        <begin position="37"/>
        <end position="68"/>
    </location>
</feature>
<evidence type="ECO:0000256" key="3">
    <source>
        <dbReference type="ARBA" id="ARBA00022692"/>
    </source>
</evidence>
<name>A0AAW4XRX7_9BURK</name>
<dbReference type="Proteomes" id="UP001199260">
    <property type="component" value="Unassembled WGS sequence"/>
</dbReference>
<keyword evidence="4 6" id="KW-1133">Transmembrane helix</keyword>
<keyword evidence="5 6" id="KW-0472">Membrane</keyword>
<dbReference type="EMBL" id="JAJNCT010000003">
    <property type="protein sequence ID" value="MCD2163768.1"/>
    <property type="molecule type" value="Genomic_DNA"/>
</dbReference>
<dbReference type="GO" id="GO:0005886">
    <property type="term" value="C:plasma membrane"/>
    <property type="evidence" value="ECO:0007669"/>
    <property type="project" value="UniProtKB-SubCell"/>
</dbReference>
<organism evidence="7 8">
    <name type="scientific">Comamonas koreensis</name>
    <dbReference type="NCBI Taxonomy" id="160825"/>
    <lineage>
        <taxon>Bacteria</taxon>
        <taxon>Pseudomonadati</taxon>
        <taxon>Pseudomonadota</taxon>
        <taxon>Betaproteobacteria</taxon>
        <taxon>Burkholderiales</taxon>
        <taxon>Comamonadaceae</taxon>
        <taxon>Comamonas</taxon>
    </lineage>
</organism>
<reference evidence="7 8" key="1">
    <citation type="submission" date="2021-11" db="EMBL/GenBank/DDBJ databases">
        <title>Genome sequence.</title>
        <authorList>
            <person name="Sun Q."/>
        </authorList>
    </citation>
    <scope>NUCLEOTIDE SEQUENCE [LARGE SCALE GENOMIC DNA]</scope>
    <source>
        <strain evidence="7 8">KCTC 12005</strain>
    </source>
</reference>
<feature type="transmembrane region" description="Helical" evidence="6">
    <location>
        <begin position="128"/>
        <end position="148"/>
    </location>
</feature>
<evidence type="ECO:0000313" key="8">
    <source>
        <dbReference type="Proteomes" id="UP001199260"/>
    </source>
</evidence>
<feature type="transmembrane region" description="Helical" evidence="6">
    <location>
        <begin position="197"/>
        <end position="216"/>
    </location>
</feature>
<evidence type="ECO:0000256" key="6">
    <source>
        <dbReference type="SAM" id="Phobius"/>
    </source>
</evidence>
<proteinExistence type="predicted"/>
<evidence type="ECO:0000256" key="5">
    <source>
        <dbReference type="ARBA" id="ARBA00023136"/>
    </source>
</evidence>
<keyword evidence="2" id="KW-1003">Cell membrane</keyword>
<feature type="transmembrane region" description="Helical" evidence="6">
    <location>
        <begin position="160"/>
        <end position="185"/>
    </location>
</feature>
<gene>
    <name evidence="7" type="ORF">LPW39_01290</name>
</gene>
<keyword evidence="3 6" id="KW-0812">Transmembrane</keyword>
<evidence type="ECO:0000256" key="2">
    <source>
        <dbReference type="ARBA" id="ARBA00022475"/>
    </source>
</evidence>
<evidence type="ECO:0000256" key="4">
    <source>
        <dbReference type="ARBA" id="ARBA00022989"/>
    </source>
</evidence>
<dbReference type="Pfam" id="PF01810">
    <property type="entry name" value="LysE"/>
    <property type="match status" value="1"/>
</dbReference>
<keyword evidence="8" id="KW-1185">Reference proteome</keyword>
<protein>
    <submittedName>
        <fullName evidence="7">LysE family translocator</fullName>
    </submittedName>
</protein>
<dbReference type="RefSeq" id="WP_230770645.1">
    <property type="nucleotide sequence ID" value="NZ_JAJNCT010000003.1"/>
</dbReference>
<accession>A0AAW4XRX7</accession>
<comment type="subcellular location">
    <subcellularLocation>
        <location evidence="1">Cell membrane</location>
        <topology evidence="1">Multi-pass membrane protein</topology>
    </subcellularLocation>
</comment>
<dbReference type="PIRSF" id="PIRSF006324">
    <property type="entry name" value="LeuE"/>
    <property type="match status" value="1"/>
</dbReference>
<sequence length="219" mass="22781">MPTFQSLLAFFGVAVLLALSPGPDNLFVLMQSIQRGWRVGIAVVVGLCLGVVVHTTAVALGLAAVFAASSIAFTVLKWCGAAYLAYLAWGAWRAPVAADASAGGAAASGSGRADIAGKDLLVMVRRGLVMNLTNPKVLIFFLAFLPQFADPAIGPVGPQIFVFGAVFILAAFLVFGAIALFSGAFGNLLLRSPRAQFWLNKITAVVFVGLAVKLATAQR</sequence>
<evidence type="ECO:0000256" key="1">
    <source>
        <dbReference type="ARBA" id="ARBA00004651"/>
    </source>
</evidence>
<dbReference type="GO" id="GO:0015171">
    <property type="term" value="F:amino acid transmembrane transporter activity"/>
    <property type="evidence" value="ECO:0007669"/>
    <property type="project" value="TreeGrafter"/>
</dbReference>